<sequence>MTAPRRCAALLSLLAVLLLAGCSTVPSSSPTVRITQVAQPPSGDVGVEPFGPVAGATPEEVVRGFIEASASPARNHPVARQYLAAGAAESWSDADGVTIISRDYAAVRTQPGTVEVTASQVGTVDRRGVFTIAGDEPYNRSFTLVEEDGEWRITDPPPGLVMLQPDFERTYDQLDAFFLDPTRSRVVPDPRYLVSGDAQLNLLVERLIAGPAPTLAAGVENPLAGAELRSAVEVSGQTATVDLTWPDQVTDTTLEAAAGQLVWTLVRAGLGAVEVLRDGQPLDVADLPVTQTIDDWVRLDPDYAPADAVGHYLADGALRRATDGEPAPGPAGEGVYGLQSAAITTDREGALGLTAGVSTTVSPTGAPATLFAGPYGGEMAPVLGGPGFTPPTSAGPRAEVWTVRDGTEVVRLAAGGAPQTVSATTLAGLGRATAFELSPDGVRAAVVIQGPDGGRLYVGTVVRDEEAVSVRDLRSIAPSLRQVTDVAWRSADALVVLAAAAGEERAVPWSVDVDGWALTQLATAGLPGDRTGLAAAPGRPLLVSADGTIWQLVSGTWVTPIRSAGPLAGAAPFYPL</sequence>
<comment type="caution">
    <text evidence="3">The sequence shown here is derived from an EMBL/GenBank/DDBJ whole genome shotgun (WGS) entry which is preliminary data.</text>
</comment>
<dbReference type="InterPro" id="IPR019606">
    <property type="entry name" value="GerMN"/>
</dbReference>
<evidence type="ECO:0000259" key="2">
    <source>
        <dbReference type="SMART" id="SM00909"/>
    </source>
</evidence>
<evidence type="ECO:0000313" key="3">
    <source>
        <dbReference type="EMBL" id="TWH74163.1"/>
    </source>
</evidence>
<feature type="signal peptide" evidence="1">
    <location>
        <begin position="1"/>
        <end position="28"/>
    </location>
</feature>
<protein>
    <submittedName>
        <fullName evidence="3">Sporulation and spore germination protein</fullName>
    </submittedName>
</protein>
<dbReference type="InterPro" id="IPR059026">
    <property type="entry name" value="LpqB_N"/>
</dbReference>
<name>A0A562ITS7_9ACTN</name>
<dbReference type="Pfam" id="PF10647">
    <property type="entry name" value="Gmad1"/>
    <property type="match status" value="1"/>
</dbReference>
<proteinExistence type="predicted"/>
<keyword evidence="4" id="KW-1185">Reference proteome</keyword>
<reference evidence="3 4" key="1">
    <citation type="submission" date="2019-07" db="EMBL/GenBank/DDBJ databases">
        <title>R&amp;d 2014.</title>
        <authorList>
            <person name="Klenk H.-P."/>
        </authorList>
    </citation>
    <scope>NUCLEOTIDE SEQUENCE [LARGE SCALE GENOMIC DNA]</scope>
    <source>
        <strain evidence="3 4">DSM 45764</strain>
    </source>
</reference>
<dbReference type="Pfam" id="PF25976">
    <property type="entry name" value="LpqB_N"/>
    <property type="match status" value="1"/>
</dbReference>
<dbReference type="AlphaFoldDB" id="A0A562ITS7"/>
<feature type="domain" description="GerMN" evidence="2">
    <location>
        <begin position="200"/>
        <end position="286"/>
    </location>
</feature>
<dbReference type="RefSeq" id="WP_153358995.1">
    <property type="nucleotide sequence ID" value="NZ_JABGDC010000048.1"/>
</dbReference>
<dbReference type="Proteomes" id="UP000321490">
    <property type="component" value="Unassembled WGS sequence"/>
</dbReference>
<dbReference type="PROSITE" id="PS51257">
    <property type="entry name" value="PROKAR_LIPOPROTEIN"/>
    <property type="match status" value="1"/>
</dbReference>
<organism evidence="3 4">
    <name type="scientific">Modestobacter roseus</name>
    <dbReference type="NCBI Taxonomy" id="1181884"/>
    <lineage>
        <taxon>Bacteria</taxon>
        <taxon>Bacillati</taxon>
        <taxon>Actinomycetota</taxon>
        <taxon>Actinomycetes</taxon>
        <taxon>Geodermatophilales</taxon>
        <taxon>Geodermatophilaceae</taxon>
        <taxon>Modestobacter</taxon>
    </lineage>
</organism>
<feature type="chain" id="PRO_5039093123" evidence="1">
    <location>
        <begin position="29"/>
        <end position="576"/>
    </location>
</feature>
<accession>A0A562ITS7</accession>
<keyword evidence="1" id="KW-0732">Signal</keyword>
<dbReference type="EMBL" id="VLKF01000001">
    <property type="protein sequence ID" value="TWH74163.1"/>
    <property type="molecule type" value="Genomic_DNA"/>
</dbReference>
<evidence type="ECO:0000313" key="4">
    <source>
        <dbReference type="Proteomes" id="UP000321490"/>
    </source>
</evidence>
<dbReference type="SMART" id="SM00909">
    <property type="entry name" value="Germane"/>
    <property type="match status" value="1"/>
</dbReference>
<gene>
    <name evidence="3" type="ORF">JD78_02698</name>
</gene>
<dbReference type="OrthoDB" id="3226781at2"/>
<evidence type="ECO:0000256" key="1">
    <source>
        <dbReference type="SAM" id="SignalP"/>
    </source>
</evidence>
<dbReference type="InterPro" id="IPR018910">
    <property type="entry name" value="LpqB_C"/>
</dbReference>
<dbReference type="Pfam" id="PF10646">
    <property type="entry name" value="Germane"/>
    <property type="match status" value="1"/>
</dbReference>